<dbReference type="Gene3D" id="2.60.40.10">
    <property type="entry name" value="Immunoglobulins"/>
    <property type="match status" value="1"/>
</dbReference>
<sequence length="153" mass="17130">MKAIRHILPVLFSCIALSAYANTQADENSTLHVTLTNHTHDQLRFDRVTSSRPGSHFSVYPETINPGETTIVTVEKLSNNDIQGMLAFTSANGDEAVLFILDQEQIHFGQPVFHFSGSRYASSLILKTRNRNIGPRYLTYIEARLNIVTPDIV</sequence>
<reference evidence="2 3" key="1">
    <citation type="submission" date="2019-08" db="EMBL/GenBank/DDBJ databases">
        <authorList>
            <person name="Guy L."/>
        </authorList>
    </citation>
    <scope>NUCLEOTIDE SEQUENCE [LARGE SCALE GENOMIC DNA]</scope>
    <source>
        <strain evidence="2 3">SGT-108</strain>
    </source>
</reference>
<evidence type="ECO:0000313" key="2">
    <source>
        <dbReference type="EMBL" id="VVC75451.1"/>
    </source>
</evidence>
<protein>
    <submittedName>
        <fullName evidence="2">Uncharacterized protein</fullName>
    </submittedName>
</protein>
<keyword evidence="3" id="KW-1185">Reference proteome</keyword>
<dbReference type="InterPro" id="IPR013783">
    <property type="entry name" value="Ig-like_fold"/>
</dbReference>
<evidence type="ECO:0000256" key="1">
    <source>
        <dbReference type="SAM" id="SignalP"/>
    </source>
</evidence>
<feature type="chain" id="PRO_5022978511" evidence="1">
    <location>
        <begin position="22"/>
        <end position="153"/>
    </location>
</feature>
<organism evidence="2 3">
    <name type="scientific">Aquicella siphonis</name>
    <dbReference type="NCBI Taxonomy" id="254247"/>
    <lineage>
        <taxon>Bacteria</taxon>
        <taxon>Pseudomonadati</taxon>
        <taxon>Pseudomonadota</taxon>
        <taxon>Gammaproteobacteria</taxon>
        <taxon>Legionellales</taxon>
        <taxon>Coxiellaceae</taxon>
        <taxon>Aquicella</taxon>
    </lineage>
</organism>
<dbReference type="Proteomes" id="UP000324194">
    <property type="component" value="Chromosome 1"/>
</dbReference>
<proteinExistence type="predicted"/>
<keyword evidence="1" id="KW-0732">Signal</keyword>
<dbReference type="EMBL" id="LR699119">
    <property type="protein sequence ID" value="VVC75451.1"/>
    <property type="molecule type" value="Genomic_DNA"/>
</dbReference>
<name>A0A5E4PGK5_9COXI</name>
<accession>A0A5E4PGK5</accession>
<dbReference type="KEGG" id="asip:AQUSIP_07410"/>
<dbReference type="RefSeq" id="WP_148338758.1">
    <property type="nucleotide sequence ID" value="NZ_LR699119.1"/>
</dbReference>
<dbReference type="AlphaFoldDB" id="A0A5E4PGK5"/>
<evidence type="ECO:0000313" key="3">
    <source>
        <dbReference type="Proteomes" id="UP000324194"/>
    </source>
</evidence>
<feature type="signal peptide" evidence="1">
    <location>
        <begin position="1"/>
        <end position="21"/>
    </location>
</feature>
<gene>
    <name evidence="2" type="ORF">AQUSIP_07410</name>
</gene>